<evidence type="ECO:0000313" key="2">
    <source>
        <dbReference type="Proteomes" id="UP001604336"/>
    </source>
</evidence>
<dbReference type="InterPro" id="IPR036397">
    <property type="entry name" value="RNaseH_sf"/>
</dbReference>
<protein>
    <submittedName>
        <fullName evidence="1">Transposon Tf2-8 polyprotein</fullName>
    </submittedName>
</protein>
<dbReference type="InterPro" id="IPR012337">
    <property type="entry name" value="RNaseH-like_sf"/>
</dbReference>
<organism evidence="1 2">
    <name type="scientific">Abeliophyllum distichum</name>
    <dbReference type="NCBI Taxonomy" id="126358"/>
    <lineage>
        <taxon>Eukaryota</taxon>
        <taxon>Viridiplantae</taxon>
        <taxon>Streptophyta</taxon>
        <taxon>Embryophyta</taxon>
        <taxon>Tracheophyta</taxon>
        <taxon>Spermatophyta</taxon>
        <taxon>Magnoliopsida</taxon>
        <taxon>eudicotyledons</taxon>
        <taxon>Gunneridae</taxon>
        <taxon>Pentapetalae</taxon>
        <taxon>asterids</taxon>
        <taxon>lamiids</taxon>
        <taxon>Lamiales</taxon>
        <taxon>Oleaceae</taxon>
        <taxon>Forsythieae</taxon>
        <taxon>Abeliophyllum</taxon>
    </lineage>
</organism>
<name>A0ABD1RPL0_9LAMI</name>
<accession>A0ABD1RPL0</accession>
<dbReference type="Gene3D" id="3.30.420.10">
    <property type="entry name" value="Ribonuclease H-like superfamily/Ribonuclease H"/>
    <property type="match status" value="1"/>
</dbReference>
<dbReference type="PANTHER" id="PTHR37984">
    <property type="entry name" value="PROTEIN CBG26694"/>
    <property type="match status" value="1"/>
</dbReference>
<proteinExistence type="predicted"/>
<dbReference type="AlphaFoldDB" id="A0ABD1RPL0"/>
<evidence type="ECO:0000313" key="1">
    <source>
        <dbReference type="EMBL" id="KAL2490354.1"/>
    </source>
</evidence>
<gene>
    <name evidence="1" type="ORF">Adt_25982</name>
</gene>
<comment type="caution">
    <text evidence="1">The sequence shown here is derived from an EMBL/GenBank/DDBJ whole genome shotgun (WGS) entry which is preliminary data.</text>
</comment>
<reference evidence="2" key="1">
    <citation type="submission" date="2024-07" db="EMBL/GenBank/DDBJ databases">
        <title>Two chromosome-level genome assemblies of Korean endemic species Abeliophyllum distichum and Forsythia ovata (Oleaceae).</title>
        <authorList>
            <person name="Jang H."/>
        </authorList>
    </citation>
    <scope>NUCLEOTIDE SEQUENCE [LARGE SCALE GENOMIC DNA]</scope>
</reference>
<dbReference type="Proteomes" id="UP001604336">
    <property type="component" value="Unassembled WGS sequence"/>
</dbReference>
<dbReference type="SUPFAM" id="SSF53098">
    <property type="entry name" value="Ribonuclease H-like"/>
    <property type="match status" value="1"/>
</dbReference>
<dbReference type="InterPro" id="IPR050951">
    <property type="entry name" value="Retrovirus_Pol_polyprotein"/>
</dbReference>
<dbReference type="PANTHER" id="PTHR37984:SF5">
    <property type="entry name" value="PROTEIN NYNRIN-LIKE"/>
    <property type="match status" value="1"/>
</dbReference>
<keyword evidence="2" id="KW-1185">Reference proteome</keyword>
<dbReference type="EMBL" id="JBFOLK010000008">
    <property type="protein sequence ID" value="KAL2490354.1"/>
    <property type="molecule type" value="Genomic_DNA"/>
</dbReference>
<sequence length="218" mass="25231">MALMAPCALQLDEVRKAIETDEELGKIVVAIHGDPLAHHGYSLLRGTLMYKDRMVLPKGSHLFHWHYRRDTIAKLEVMEASLRPTKGSAYHPQSHGQTEVVNRRVETYLRCFASVKPKRWFQFLHWAEFSYNTSFHVSVQFTLFRILSGRDPSPLLPFAKGATAVTSLEQQLYERDEVLEELKIHLHKAQQQMKSAADKHKREVEFANGDFVYVKMRP</sequence>